<accession>A0ABT9KV43</accession>
<evidence type="ECO:0000313" key="2">
    <source>
        <dbReference type="EMBL" id="MDP9612317.1"/>
    </source>
</evidence>
<evidence type="ECO:0000256" key="1">
    <source>
        <dbReference type="SAM" id="MobiDB-lite"/>
    </source>
</evidence>
<dbReference type="EMBL" id="JAURUE010000001">
    <property type="protein sequence ID" value="MDP9612317.1"/>
    <property type="molecule type" value="Genomic_DNA"/>
</dbReference>
<sequence length="69" mass="7290">MRATADTSTTDVPAVWDPRGGPHRLGTMPDLPEGGTVRSIDAVNDHSRPLLRTDGTAAGRMAAPVVQLR</sequence>
<protein>
    <submittedName>
        <fullName evidence="2">Uncharacterized protein</fullName>
    </submittedName>
</protein>
<comment type="caution">
    <text evidence="2">The sequence shown here is derived from an EMBL/GenBank/DDBJ whole genome shotgun (WGS) entry which is preliminary data.</text>
</comment>
<evidence type="ECO:0000313" key="3">
    <source>
        <dbReference type="Proteomes" id="UP001234880"/>
    </source>
</evidence>
<organism evidence="2 3">
    <name type="scientific">Streptomyces demainii</name>
    <dbReference type="NCBI Taxonomy" id="588122"/>
    <lineage>
        <taxon>Bacteria</taxon>
        <taxon>Bacillati</taxon>
        <taxon>Actinomycetota</taxon>
        <taxon>Actinomycetes</taxon>
        <taxon>Kitasatosporales</taxon>
        <taxon>Streptomycetaceae</taxon>
        <taxon>Streptomyces</taxon>
    </lineage>
</organism>
<reference evidence="2 3" key="1">
    <citation type="submission" date="2023-07" db="EMBL/GenBank/DDBJ databases">
        <title>Sequencing the genomes of 1000 actinobacteria strains.</title>
        <authorList>
            <person name="Klenk H.-P."/>
        </authorList>
    </citation>
    <scope>NUCLEOTIDE SEQUENCE [LARGE SCALE GENOMIC DNA]</scope>
    <source>
        <strain evidence="2 3">DSM 41600</strain>
    </source>
</reference>
<feature type="region of interest" description="Disordered" evidence="1">
    <location>
        <begin position="1"/>
        <end position="69"/>
    </location>
</feature>
<proteinExistence type="predicted"/>
<dbReference type="Proteomes" id="UP001234880">
    <property type="component" value="Unassembled WGS sequence"/>
</dbReference>
<dbReference type="RefSeq" id="WP_060952084.1">
    <property type="nucleotide sequence ID" value="NZ_JAURUE010000001.1"/>
</dbReference>
<keyword evidence="3" id="KW-1185">Reference proteome</keyword>
<gene>
    <name evidence="2" type="ORF">JOF35_004594</name>
</gene>
<feature type="compositionally biased region" description="Polar residues" evidence="1">
    <location>
        <begin position="1"/>
        <end position="11"/>
    </location>
</feature>
<name>A0ABT9KV43_9ACTN</name>